<reference evidence="2 3" key="1">
    <citation type="submission" date="2019-03" db="EMBL/GenBank/DDBJ databases">
        <title>Genomic Encyclopedia of Type Strains, Phase IV (KMG-IV): sequencing the most valuable type-strain genomes for metagenomic binning, comparative biology and taxonomic classification.</title>
        <authorList>
            <person name="Goeker M."/>
        </authorList>
    </citation>
    <scope>NUCLEOTIDE SEQUENCE [LARGE SCALE GENOMIC DNA]</scope>
    <source>
        <strain evidence="2 3">DSM 20467</strain>
    </source>
</reference>
<dbReference type="Gene3D" id="3.40.1080.10">
    <property type="entry name" value="Glutaconate Coenzyme A-transferase"/>
    <property type="match status" value="2"/>
</dbReference>
<dbReference type="InterPro" id="IPR037171">
    <property type="entry name" value="NagB/RpiA_transferase-like"/>
</dbReference>
<dbReference type="GO" id="GO:0005737">
    <property type="term" value="C:cytoplasm"/>
    <property type="evidence" value="ECO:0007669"/>
    <property type="project" value="UniProtKB-SubCell"/>
</dbReference>
<evidence type="ECO:0000256" key="1">
    <source>
        <dbReference type="PIRNR" id="PIRNR009451"/>
    </source>
</evidence>
<dbReference type="GO" id="GO:0008815">
    <property type="term" value="F:citrate (pro-3S)-lyase activity"/>
    <property type="evidence" value="ECO:0007669"/>
    <property type="project" value="UniProtKB-UniRule"/>
</dbReference>
<protein>
    <recommendedName>
        <fullName evidence="1">Citrate lyase alpha chain</fullName>
        <shortName evidence="1">Citrase alpha chain</shortName>
        <ecNumber evidence="1">2.8.3.10</ecNumber>
        <ecNumber evidence="1">4.1.3.6</ecNumber>
    </recommendedName>
    <alternativeName>
        <fullName evidence="1">Citrate (pro-3S)-lyase alpha chain</fullName>
    </alternativeName>
    <alternativeName>
        <fullName evidence="1">Citrate CoA-transferase subunit</fullName>
    </alternativeName>
</protein>
<dbReference type="Proteomes" id="UP000295188">
    <property type="component" value="Unassembled WGS sequence"/>
</dbReference>
<gene>
    <name evidence="2" type="ORF">EDC37_11188</name>
</gene>
<dbReference type="PIRSF" id="PIRSF009451">
    <property type="entry name" value="Citrt_lyas_alpha"/>
    <property type="match status" value="1"/>
</dbReference>
<dbReference type="PANTHER" id="PTHR40596">
    <property type="entry name" value="CITRATE LYASE ALPHA CHAIN"/>
    <property type="match status" value="1"/>
</dbReference>
<evidence type="ECO:0000313" key="2">
    <source>
        <dbReference type="EMBL" id="TCS78222.1"/>
    </source>
</evidence>
<organism evidence="2 3">
    <name type="scientific">Pectinatus cerevisiiphilus</name>
    <dbReference type="NCBI Taxonomy" id="86956"/>
    <lineage>
        <taxon>Bacteria</taxon>
        <taxon>Bacillati</taxon>
        <taxon>Bacillota</taxon>
        <taxon>Negativicutes</taxon>
        <taxon>Selenomonadales</taxon>
        <taxon>Selenomonadaceae</taxon>
        <taxon>Pectinatus</taxon>
    </lineage>
</organism>
<keyword evidence="3" id="KW-1185">Reference proteome</keyword>
<comment type="catalytic activity">
    <reaction evidence="1">
        <text>citrate = oxaloacetate + acetate</text>
        <dbReference type="Rhea" id="RHEA:10760"/>
        <dbReference type="ChEBI" id="CHEBI:16452"/>
        <dbReference type="ChEBI" id="CHEBI:16947"/>
        <dbReference type="ChEBI" id="CHEBI:30089"/>
        <dbReference type="EC" id="4.1.3.6"/>
    </reaction>
</comment>
<dbReference type="InterPro" id="IPR006472">
    <property type="entry name" value="Citrate_lyase_asu"/>
</dbReference>
<dbReference type="RefSeq" id="WP_132550309.1">
    <property type="nucleotide sequence ID" value="NZ_SMAA01000011.1"/>
</dbReference>
<dbReference type="Pfam" id="PF04223">
    <property type="entry name" value="CitF"/>
    <property type="match status" value="1"/>
</dbReference>
<keyword evidence="1" id="KW-0963">Cytoplasm</keyword>
<sequence length="518" mass="56234">MKNEVGRELPDLIKGLKKYRPYRGLFIEPDMPIHMIGRTLHTGKKNECKILPSLVEAVKAVNLKDGMTISFHHHFRNGDYVVKLVMAAIAKCGIKDITIASSSLNDCHDFLIDYIENGTVTAIETSGLRGKLGAYLTNHPRKLKHPVIIRSHGGRARAIESGELKIDVAFMGVPTCDKFGNATGQMGKSACGSLGYAMVDTMFAEKVVLITDNLIDGYVYPYSISQTNVNYIVKVNEIGDPQGIASGILRLTKNPVKLMLAKTAEKVIEYSGYFKNGFSIQLGGGGASLAVSQFLRNSMLKEHIKGGFGVGGITGVFSNMLEEGLFEICYDAQTFDTTAIQSLKNNSNHVEISTSFYANPWNAGPIINDLDIVILGATEVDLNFNVNVITNSNGILMGASGGHSDIAAASKLSIIVMPLIRGRLPMIKDNVQNIVTPGSSIDVIVTDRGIAVNPRRKDLSIRLNKAGLPIVSIEELQAIAQKLVGKPQNINLSHDDNDIVAIIEYRDGSLIDVVRKPL</sequence>
<dbReference type="SUPFAM" id="SSF100950">
    <property type="entry name" value="NagB/RpiA/CoA transferase-like"/>
    <property type="match status" value="2"/>
</dbReference>
<keyword evidence="1 2" id="KW-0456">Lyase</keyword>
<proteinExistence type="predicted"/>
<dbReference type="EMBL" id="SMAA01000011">
    <property type="protein sequence ID" value="TCS78222.1"/>
    <property type="molecule type" value="Genomic_DNA"/>
</dbReference>
<dbReference type="GO" id="GO:0009346">
    <property type="term" value="C:ATP-independent citrate lyase complex"/>
    <property type="evidence" value="ECO:0007669"/>
    <property type="project" value="UniProtKB-UniRule"/>
</dbReference>
<dbReference type="EC" id="2.8.3.10" evidence="1"/>
<evidence type="ECO:0000313" key="3">
    <source>
        <dbReference type="Proteomes" id="UP000295188"/>
    </source>
</evidence>
<comment type="subcellular location">
    <subcellularLocation>
        <location evidence="1">Cytoplasm</location>
    </subcellularLocation>
</comment>
<dbReference type="OrthoDB" id="9767643at2"/>
<dbReference type="PANTHER" id="PTHR40596:SF1">
    <property type="entry name" value="CITRATE LYASE ALPHA CHAIN"/>
    <property type="match status" value="1"/>
</dbReference>
<dbReference type="GO" id="GO:0008814">
    <property type="term" value="F:citrate CoA-transferase activity"/>
    <property type="evidence" value="ECO:0007669"/>
    <property type="project" value="UniProtKB-UniRule"/>
</dbReference>
<dbReference type="EC" id="4.1.3.6" evidence="1"/>
<dbReference type="AlphaFoldDB" id="A0A4V2URM2"/>
<name>A0A4V2URM2_9FIRM</name>
<dbReference type="NCBIfam" id="TIGR01584">
    <property type="entry name" value="citF"/>
    <property type="match status" value="1"/>
</dbReference>
<comment type="caution">
    <text evidence="2">The sequence shown here is derived from an EMBL/GenBank/DDBJ whole genome shotgun (WGS) entry which is preliminary data.</text>
</comment>
<accession>A0A4V2URM2</accession>
<comment type="catalytic activity">
    <reaction evidence="1">
        <text>citrate + acetyl-CoA = (3S)-citryl-CoA + acetate</text>
        <dbReference type="Rhea" id="RHEA:19405"/>
        <dbReference type="ChEBI" id="CHEBI:16947"/>
        <dbReference type="ChEBI" id="CHEBI:30089"/>
        <dbReference type="ChEBI" id="CHEBI:57288"/>
        <dbReference type="ChEBI" id="CHEBI:57321"/>
        <dbReference type="EC" id="2.8.3.10"/>
    </reaction>
</comment>
<keyword evidence="1 2" id="KW-0808">Transferase</keyword>
<dbReference type="GO" id="GO:0006084">
    <property type="term" value="P:acetyl-CoA metabolic process"/>
    <property type="evidence" value="ECO:0007669"/>
    <property type="project" value="UniProtKB-UniRule"/>
</dbReference>